<evidence type="ECO:0000256" key="4">
    <source>
        <dbReference type="ARBA" id="ARBA00022692"/>
    </source>
</evidence>
<dbReference type="GO" id="GO:0016020">
    <property type="term" value="C:membrane"/>
    <property type="evidence" value="ECO:0007669"/>
    <property type="project" value="UniProtKB-SubCell"/>
</dbReference>
<dbReference type="eggNOG" id="KOG2766">
    <property type="taxonomic scope" value="Eukaryota"/>
</dbReference>
<reference evidence="9" key="2">
    <citation type="journal article" date="2007" name="Science">
        <title>Draft genome sequence of the sexually transmitted pathogen Trichomonas vaginalis.</title>
        <authorList>
            <person name="Carlton J.M."/>
            <person name="Hirt R.P."/>
            <person name="Silva J.C."/>
            <person name="Delcher A.L."/>
            <person name="Schatz M."/>
            <person name="Zhao Q."/>
            <person name="Wortman J.R."/>
            <person name="Bidwell S.L."/>
            <person name="Alsmark U.C.M."/>
            <person name="Besteiro S."/>
            <person name="Sicheritz-Ponten T."/>
            <person name="Noel C.J."/>
            <person name="Dacks J.B."/>
            <person name="Foster P.G."/>
            <person name="Simillion C."/>
            <person name="Van de Peer Y."/>
            <person name="Miranda-Saavedra D."/>
            <person name="Barton G.J."/>
            <person name="Westrop G.D."/>
            <person name="Mueller S."/>
            <person name="Dessi D."/>
            <person name="Fiori P.L."/>
            <person name="Ren Q."/>
            <person name="Paulsen I."/>
            <person name="Zhang H."/>
            <person name="Bastida-Corcuera F.D."/>
            <person name="Simoes-Barbosa A."/>
            <person name="Brown M.T."/>
            <person name="Hayes R.D."/>
            <person name="Mukherjee M."/>
            <person name="Okumura C.Y."/>
            <person name="Schneider R."/>
            <person name="Smith A.J."/>
            <person name="Vanacova S."/>
            <person name="Villalvazo M."/>
            <person name="Haas B.J."/>
            <person name="Pertea M."/>
            <person name="Feldblyum T.V."/>
            <person name="Utterback T.R."/>
            <person name="Shu C.L."/>
            <person name="Osoegawa K."/>
            <person name="de Jong P.J."/>
            <person name="Hrdy I."/>
            <person name="Horvathova L."/>
            <person name="Zubacova Z."/>
            <person name="Dolezal P."/>
            <person name="Malik S.B."/>
            <person name="Logsdon J.M. Jr."/>
            <person name="Henze K."/>
            <person name="Gupta A."/>
            <person name="Wang C.C."/>
            <person name="Dunne R.L."/>
            <person name="Upcroft J.A."/>
            <person name="Upcroft P."/>
            <person name="White O."/>
            <person name="Salzberg S.L."/>
            <person name="Tang P."/>
            <person name="Chiu C.-H."/>
            <person name="Lee Y.-S."/>
            <person name="Embley T.M."/>
            <person name="Coombs G.H."/>
            <person name="Mottram J.C."/>
            <person name="Tachezy J."/>
            <person name="Fraser-Liggett C.M."/>
            <person name="Johnson P.J."/>
        </authorList>
    </citation>
    <scope>NUCLEOTIDE SEQUENCE [LARGE SCALE GENOMIC DNA]</scope>
    <source>
        <strain evidence="9">G3</strain>
    </source>
</reference>
<feature type="transmembrane region" description="Helical" evidence="8">
    <location>
        <begin position="248"/>
        <end position="266"/>
    </location>
</feature>
<evidence type="ECO:0000313" key="10">
    <source>
        <dbReference type="Proteomes" id="UP000001542"/>
    </source>
</evidence>
<reference evidence="9" key="1">
    <citation type="submission" date="2006-10" db="EMBL/GenBank/DDBJ databases">
        <authorList>
            <person name="Amadeo P."/>
            <person name="Zhao Q."/>
            <person name="Wortman J."/>
            <person name="Fraser-Liggett C."/>
            <person name="Carlton J."/>
        </authorList>
    </citation>
    <scope>NUCLEOTIDE SEQUENCE</scope>
    <source>
        <strain evidence="9">G3</strain>
    </source>
</reference>
<keyword evidence="4 8" id="KW-0812">Transmembrane</keyword>
<dbReference type="PANTHER" id="PTHR14233:SF4">
    <property type="entry name" value="SOLUTE CARRIER FAMILY 35 MEMBER F2"/>
    <property type="match status" value="1"/>
</dbReference>
<evidence type="ECO:0000256" key="3">
    <source>
        <dbReference type="ARBA" id="ARBA00022448"/>
    </source>
</evidence>
<feature type="transmembrane region" description="Helical" evidence="8">
    <location>
        <begin position="75"/>
        <end position="95"/>
    </location>
</feature>
<proteinExistence type="inferred from homology"/>
<dbReference type="InterPro" id="IPR052221">
    <property type="entry name" value="SLC35F_Transporter"/>
</dbReference>
<keyword evidence="6 8" id="KW-0472">Membrane</keyword>
<dbReference type="OMA" id="IHWSTEA"/>
<protein>
    <submittedName>
        <fullName evidence="9">Solute carrier protein, putative</fullName>
    </submittedName>
</protein>
<evidence type="ECO:0000256" key="1">
    <source>
        <dbReference type="ARBA" id="ARBA00004141"/>
    </source>
</evidence>
<dbReference type="STRING" id="5722.A2E1R3"/>
<feature type="transmembrane region" description="Helical" evidence="8">
    <location>
        <begin position="193"/>
        <end position="215"/>
    </location>
</feature>
<feature type="transmembrane region" description="Helical" evidence="8">
    <location>
        <begin position="132"/>
        <end position="148"/>
    </location>
</feature>
<dbReference type="InterPro" id="IPR009262">
    <property type="entry name" value="SLC35_F1/F2/F6"/>
</dbReference>
<feature type="transmembrane region" description="Helical" evidence="8">
    <location>
        <begin position="20"/>
        <end position="41"/>
    </location>
</feature>
<dbReference type="EMBL" id="DS113286">
    <property type="protein sequence ID" value="EAY13392.1"/>
    <property type="molecule type" value="Genomic_DNA"/>
</dbReference>
<comment type="similarity">
    <text evidence="2">Belongs to the SLC35F solute transporter family.</text>
</comment>
<keyword evidence="10" id="KW-1185">Reference proteome</keyword>
<dbReference type="InterPro" id="IPR037185">
    <property type="entry name" value="EmrE-like"/>
</dbReference>
<dbReference type="InParanoid" id="A2E1R3"/>
<dbReference type="RefSeq" id="XP_001325615.1">
    <property type="nucleotide sequence ID" value="XM_001325580.1"/>
</dbReference>
<dbReference type="Proteomes" id="UP000001542">
    <property type="component" value="Unassembled WGS sequence"/>
</dbReference>
<comment type="subcellular location">
    <subcellularLocation>
        <location evidence="1">Membrane</location>
        <topology evidence="1">Multi-pass membrane protein</topology>
    </subcellularLocation>
</comment>
<evidence type="ECO:0000256" key="5">
    <source>
        <dbReference type="ARBA" id="ARBA00022989"/>
    </source>
</evidence>
<dbReference type="OrthoDB" id="429955at2759"/>
<dbReference type="VEuPathDB" id="TrichDB:TVAG_424240"/>
<dbReference type="PANTHER" id="PTHR14233">
    <property type="entry name" value="DUF914-RELATED"/>
    <property type="match status" value="1"/>
</dbReference>
<dbReference type="KEGG" id="tva:4771371"/>
<evidence type="ECO:0000256" key="7">
    <source>
        <dbReference type="SAM" id="MobiDB-lite"/>
    </source>
</evidence>
<dbReference type="GO" id="GO:0022857">
    <property type="term" value="F:transmembrane transporter activity"/>
    <property type="evidence" value="ECO:0007669"/>
    <property type="project" value="InterPro"/>
</dbReference>
<dbReference type="FunCoup" id="A2E1R3">
    <property type="interactions" value="160"/>
</dbReference>
<sequence length="304" mass="34206">MLTGANTIVSYAFNLQGKFLPFLALCLNYFFIFITNIWWWPKTQTPWWIQVLVALCCFGGDVVGIFAYDYTSLASAMLLSTTVIFWIAPLAFFVFHRKINWWQFLAMILAVVGVSMVMVAQGVEGSRLKGNLLALLSAVFYACSTVLQEKLVKDESVHTYLLSISTPDFPLTGILAGALEWKQIRDYSWDAKGACLLFGYSIVLSIYYMVCPVVMQHSNATVMNISLLTSNFYSLFIDIFAFKSKASWIYLVGFVCIPAAILLYVLTEPKPGQQEVKPEEEQRLDSSSNADQNEDDEEAIVESL</sequence>
<feature type="compositionally biased region" description="Acidic residues" evidence="7">
    <location>
        <begin position="292"/>
        <end position="304"/>
    </location>
</feature>
<keyword evidence="5 8" id="KW-1133">Transmembrane helix</keyword>
<feature type="transmembrane region" description="Helical" evidence="8">
    <location>
        <begin position="47"/>
        <end position="68"/>
    </location>
</feature>
<evidence type="ECO:0000256" key="2">
    <source>
        <dbReference type="ARBA" id="ARBA00007863"/>
    </source>
</evidence>
<dbReference type="SMR" id="A2E1R3"/>
<organism evidence="9 10">
    <name type="scientific">Trichomonas vaginalis (strain ATCC PRA-98 / G3)</name>
    <dbReference type="NCBI Taxonomy" id="412133"/>
    <lineage>
        <taxon>Eukaryota</taxon>
        <taxon>Metamonada</taxon>
        <taxon>Parabasalia</taxon>
        <taxon>Trichomonadida</taxon>
        <taxon>Trichomonadidae</taxon>
        <taxon>Trichomonas</taxon>
    </lineage>
</organism>
<feature type="transmembrane region" description="Helical" evidence="8">
    <location>
        <begin position="221"/>
        <end position="241"/>
    </location>
</feature>
<dbReference type="AlphaFoldDB" id="A2E1R3"/>
<dbReference type="VEuPathDB" id="TrichDB:TVAGG3_0304320"/>
<evidence type="ECO:0000313" key="9">
    <source>
        <dbReference type="EMBL" id="EAY13392.1"/>
    </source>
</evidence>
<evidence type="ECO:0000256" key="6">
    <source>
        <dbReference type="ARBA" id="ARBA00023136"/>
    </source>
</evidence>
<gene>
    <name evidence="9" type="ORF">TVAG_424240</name>
</gene>
<feature type="region of interest" description="Disordered" evidence="7">
    <location>
        <begin position="273"/>
        <end position="304"/>
    </location>
</feature>
<dbReference type="Pfam" id="PF06027">
    <property type="entry name" value="SLC35F"/>
    <property type="match status" value="1"/>
</dbReference>
<feature type="transmembrane region" description="Helical" evidence="8">
    <location>
        <begin position="101"/>
        <end position="120"/>
    </location>
</feature>
<feature type="transmembrane region" description="Helical" evidence="8">
    <location>
        <begin position="160"/>
        <end position="181"/>
    </location>
</feature>
<keyword evidence="3" id="KW-0813">Transport</keyword>
<evidence type="ECO:0000256" key="8">
    <source>
        <dbReference type="SAM" id="Phobius"/>
    </source>
</evidence>
<name>A2E1R3_TRIV3</name>
<accession>A2E1R3</accession>
<dbReference type="SUPFAM" id="SSF103481">
    <property type="entry name" value="Multidrug resistance efflux transporter EmrE"/>
    <property type="match status" value="1"/>
</dbReference>